<dbReference type="AlphaFoldDB" id="A0AAD5QXK2"/>
<organism evidence="1 2">
    <name type="scientific">Parelaphostrongylus tenuis</name>
    <name type="common">Meningeal worm</name>
    <dbReference type="NCBI Taxonomy" id="148309"/>
    <lineage>
        <taxon>Eukaryota</taxon>
        <taxon>Metazoa</taxon>
        <taxon>Ecdysozoa</taxon>
        <taxon>Nematoda</taxon>
        <taxon>Chromadorea</taxon>
        <taxon>Rhabditida</taxon>
        <taxon>Rhabditina</taxon>
        <taxon>Rhabditomorpha</taxon>
        <taxon>Strongyloidea</taxon>
        <taxon>Metastrongylidae</taxon>
        <taxon>Parelaphostrongylus</taxon>
    </lineage>
</organism>
<evidence type="ECO:0000313" key="2">
    <source>
        <dbReference type="Proteomes" id="UP001196413"/>
    </source>
</evidence>
<comment type="caution">
    <text evidence="1">The sequence shown here is derived from an EMBL/GenBank/DDBJ whole genome shotgun (WGS) entry which is preliminary data.</text>
</comment>
<proteinExistence type="predicted"/>
<keyword evidence="2" id="KW-1185">Reference proteome</keyword>
<reference evidence="1" key="1">
    <citation type="submission" date="2021-06" db="EMBL/GenBank/DDBJ databases">
        <title>Parelaphostrongylus tenuis whole genome reference sequence.</title>
        <authorList>
            <person name="Garwood T.J."/>
            <person name="Larsen P.A."/>
            <person name="Fountain-Jones N.M."/>
            <person name="Garbe J.R."/>
            <person name="Macchietto M.G."/>
            <person name="Kania S.A."/>
            <person name="Gerhold R.W."/>
            <person name="Richards J.E."/>
            <person name="Wolf T.M."/>
        </authorList>
    </citation>
    <scope>NUCLEOTIDE SEQUENCE</scope>
    <source>
        <strain evidence="1">MNPRO001-30</strain>
        <tissue evidence="1">Meninges</tissue>
    </source>
</reference>
<sequence>MKKLPSLVDKDFGETVLNDVNWKIPIVMVLMDLEISDLTPYSLVWTDSFFFHSRYRYKSEHMADICKLVHICGNIKDYALS</sequence>
<dbReference type="EMBL" id="JAHQIW010004877">
    <property type="protein sequence ID" value="KAJ1364136.1"/>
    <property type="molecule type" value="Genomic_DNA"/>
</dbReference>
<dbReference type="Proteomes" id="UP001196413">
    <property type="component" value="Unassembled WGS sequence"/>
</dbReference>
<gene>
    <name evidence="1" type="ORF">KIN20_024156</name>
</gene>
<protein>
    <submittedName>
        <fullName evidence="1">Uncharacterized protein</fullName>
    </submittedName>
</protein>
<accession>A0AAD5QXK2</accession>
<name>A0AAD5QXK2_PARTN</name>
<evidence type="ECO:0000313" key="1">
    <source>
        <dbReference type="EMBL" id="KAJ1364136.1"/>
    </source>
</evidence>